<dbReference type="AlphaFoldDB" id="A0A537IYL4"/>
<dbReference type="Pfam" id="PF07100">
    <property type="entry name" value="ASRT"/>
    <property type="match status" value="1"/>
</dbReference>
<protein>
    <recommendedName>
        <fullName evidence="3">Sensory rhodopsin transducer</fullName>
    </recommendedName>
</protein>
<evidence type="ECO:0000313" key="2">
    <source>
        <dbReference type="Proteomes" id="UP000318834"/>
    </source>
</evidence>
<organism evidence="1 2">
    <name type="scientific">Candidatus Segetimicrobium genomatis</name>
    <dbReference type="NCBI Taxonomy" id="2569760"/>
    <lineage>
        <taxon>Bacteria</taxon>
        <taxon>Bacillati</taxon>
        <taxon>Candidatus Sysuimicrobiota</taxon>
        <taxon>Candidatus Sysuimicrobiia</taxon>
        <taxon>Candidatus Sysuimicrobiales</taxon>
        <taxon>Candidatus Segetimicrobiaceae</taxon>
        <taxon>Candidatus Segetimicrobium</taxon>
    </lineage>
</organism>
<comment type="caution">
    <text evidence="1">The sequence shown here is derived from an EMBL/GenBank/DDBJ whole genome shotgun (WGS) entry which is preliminary data.</text>
</comment>
<gene>
    <name evidence="1" type="ORF">E6H05_03710</name>
</gene>
<proteinExistence type="predicted"/>
<sequence>MHSEGALAWYIPDAYLPAGGSGPLVGHEAICVLNTSDERAHIEVDFYFEDREPHPGVAFSVGPRRTLHVRTDRPQMLGGFAVPREVPYAMRVRASVPVVVQYSRMDVTQPNLTLMTCVAYAGR</sequence>
<reference evidence="1 2" key="1">
    <citation type="journal article" date="2019" name="Nat. Microbiol.">
        <title>Mediterranean grassland soil C-N compound turnover is dependent on rainfall and depth, and is mediated by genomically divergent microorganisms.</title>
        <authorList>
            <person name="Diamond S."/>
            <person name="Andeer P.F."/>
            <person name="Li Z."/>
            <person name="Crits-Christoph A."/>
            <person name="Burstein D."/>
            <person name="Anantharaman K."/>
            <person name="Lane K.R."/>
            <person name="Thomas B.C."/>
            <person name="Pan C."/>
            <person name="Northen T.R."/>
            <person name="Banfield J.F."/>
        </authorList>
    </citation>
    <scope>NUCLEOTIDE SEQUENCE [LARGE SCALE GENOMIC DNA]</scope>
    <source>
        <strain evidence="1">NP_8</strain>
    </source>
</reference>
<dbReference type="SUPFAM" id="SSF89232">
    <property type="entry name" value="Hypothetical protein TM1070"/>
    <property type="match status" value="1"/>
</dbReference>
<dbReference type="PIRSF" id="PIRSF008711">
    <property type="entry name" value="UCP008711"/>
    <property type="match status" value="1"/>
</dbReference>
<dbReference type="EMBL" id="VBAP01000023">
    <property type="protein sequence ID" value="TMI76408.1"/>
    <property type="molecule type" value="Genomic_DNA"/>
</dbReference>
<dbReference type="InterPro" id="IPR009794">
    <property type="entry name" value="ASRT"/>
</dbReference>
<evidence type="ECO:0000313" key="1">
    <source>
        <dbReference type="EMBL" id="TMI76408.1"/>
    </source>
</evidence>
<accession>A0A537IYL4</accession>
<name>A0A537IYL4_9BACT</name>
<dbReference type="InterPro" id="IPR036698">
    <property type="entry name" value="TM1070-like_sf"/>
</dbReference>
<dbReference type="Gene3D" id="2.60.290.11">
    <property type="entry name" value="TM1070-like"/>
    <property type="match status" value="1"/>
</dbReference>
<evidence type="ECO:0008006" key="3">
    <source>
        <dbReference type="Google" id="ProtNLM"/>
    </source>
</evidence>
<dbReference type="Proteomes" id="UP000318834">
    <property type="component" value="Unassembled WGS sequence"/>
</dbReference>